<organism evidence="3 4">
    <name type="scientific">Paenibacillus thailandensis</name>
    <dbReference type="NCBI Taxonomy" id="393250"/>
    <lineage>
        <taxon>Bacteria</taxon>
        <taxon>Bacillati</taxon>
        <taxon>Bacillota</taxon>
        <taxon>Bacilli</taxon>
        <taxon>Bacillales</taxon>
        <taxon>Paenibacillaceae</taxon>
        <taxon>Paenibacillus</taxon>
    </lineage>
</organism>
<feature type="transmembrane region" description="Helical" evidence="2">
    <location>
        <begin position="12"/>
        <end position="30"/>
    </location>
</feature>
<dbReference type="RefSeq" id="WP_379274770.1">
    <property type="nucleotide sequence ID" value="NZ_JBHUGT010000001.1"/>
</dbReference>
<comment type="caution">
    <text evidence="3">The sequence shown here is derived from an EMBL/GenBank/DDBJ whole genome shotgun (WGS) entry which is preliminary data.</text>
</comment>
<protein>
    <submittedName>
        <fullName evidence="3">Uncharacterized protein</fullName>
    </submittedName>
</protein>
<keyword evidence="2" id="KW-0812">Transmembrane</keyword>
<evidence type="ECO:0000256" key="1">
    <source>
        <dbReference type="SAM" id="MobiDB-lite"/>
    </source>
</evidence>
<dbReference type="Proteomes" id="UP001597493">
    <property type="component" value="Unassembled WGS sequence"/>
</dbReference>
<feature type="compositionally biased region" description="Basic and acidic residues" evidence="1">
    <location>
        <begin position="106"/>
        <end position="117"/>
    </location>
</feature>
<dbReference type="EMBL" id="JBHUMY010000016">
    <property type="protein sequence ID" value="MFD2661645.1"/>
    <property type="molecule type" value="Genomic_DNA"/>
</dbReference>
<gene>
    <name evidence="3" type="ORF">ACFSW5_15435</name>
</gene>
<accession>A0ABW5QZS5</accession>
<evidence type="ECO:0000256" key="2">
    <source>
        <dbReference type="SAM" id="Phobius"/>
    </source>
</evidence>
<feature type="region of interest" description="Disordered" evidence="1">
    <location>
        <begin position="31"/>
        <end position="125"/>
    </location>
</feature>
<reference evidence="4" key="1">
    <citation type="journal article" date="2019" name="Int. J. Syst. Evol. Microbiol.">
        <title>The Global Catalogue of Microorganisms (GCM) 10K type strain sequencing project: providing services to taxonomists for standard genome sequencing and annotation.</title>
        <authorList>
            <consortium name="The Broad Institute Genomics Platform"/>
            <consortium name="The Broad Institute Genome Sequencing Center for Infectious Disease"/>
            <person name="Wu L."/>
            <person name="Ma J."/>
        </authorList>
    </citation>
    <scope>NUCLEOTIDE SEQUENCE [LARGE SCALE GENOMIC DNA]</scope>
    <source>
        <strain evidence="4">TISTR 1827</strain>
    </source>
</reference>
<proteinExistence type="predicted"/>
<keyword evidence="2" id="KW-1133">Transmembrane helix</keyword>
<name>A0ABW5QZS5_9BACL</name>
<evidence type="ECO:0000313" key="3">
    <source>
        <dbReference type="EMBL" id="MFD2661645.1"/>
    </source>
</evidence>
<sequence>MWNVIIEFLLDNIVFVVIALGVIAKLLGLPGTSKERPRRMPDFGGGHAGKPAEAPVRKAHTTAEAQPKPVYTPVERRDESEEEWASPALAAVPVRHTAPIGPQTPDNRRAEAVREVSPDGSALPANASDLRRAVIWAEVLGPPKAKRMYRK</sequence>
<evidence type="ECO:0000313" key="4">
    <source>
        <dbReference type="Proteomes" id="UP001597493"/>
    </source>
</evidence>
<keyword evidence="4" id="KW-1185">Reference proteome</keyword>
<keyword evidence="2" id="KW-0472">Membrane</keyword>